<protein>
    <recommendedName>
        <fullName evidence="5">C-type lectin domain-containing protein</fullName>
    </recommendedName>
</protein>
<keyword evidence="4" id="KW-1185">Reference proteome</keyword>
<dbReference type="SUPFAM" id="SSF56436">
    <property type="entry name" value="C-type lectin-like"/>
    <property type="match status" value="2"/>
</dbReference>
<dbReference type="PANTHER" id="PTHR47753:SF1">
    <property type="entry name" value="C-TYPE LECTIN DOMAIN-CONTAINING PROTEIN"/>
    <property type="match status" value="1"/>
</dbReference>
<dbReference type="OMA" id="THYERAN"/>
<evidence type="ECO:0000313" key="4">
    <source>
        <dbReference type="Proteomes" id="UP000008068"/>
    </source>
</evidence>
<feature type="region of interest" description="Disordered" evidence="1">
    <location>
        <begin position="514"/>
        <end position="534"/>
    </location>
</feature>
<sequence length="587" mass="66065">MKTVKLLLFHIFIALLSALAPAALDHDWGLEKACNKTGGTFTKRENALSYTGDTCDFKFRVATREGDDGAAFCELYAPWRVRKITHTKEGTTHYTTCHVEATLMCHEGWWQMFGWCFRMPDKHNRLTRPDAEDLCAKEIEGGEIAYMHHRYIAGVWRRYFKGTGQIWVSASESWDRYVQKTYVDGSALALAFTGHNYDYSVTANSLVRVDPSIKHQILCQYKPPMSNAEIAYLGRRYSEIYYPSVPVHDGILIRSASSYTSSTSNLDICEKTLKPFLAPSVGTFIPDNEAIAEMGNVKLPFVMTRSGAEALLHIIHMNETGCQYVNGKFTVKVPGLMKGDYELDNFPTAGMTCDNMKSVAVMHSPGKAELRVMSDSRSMPVWCKLGQTKKYRYNISQGYELFERLKGGAVSHRLYLGKVTYTVADKKCKEDGAYLSGVNSLKEANALGALVKKAGLYTGEFFLGGKRRQECEKVKGYTKERGQKCSRENVVQWQNGVATEFLDNWWRDGKKRVDEKTGKEYTPTNPSSDGQSGKQWLQDCITYVTGTPVWADEDVNRFLDDRGCDSEADGFFCTKKVEIVADIITGT</sequence>
<dbReference type="OrthoDB" id="5775348at2759"/>
<dbReference type="eggNOG" id="KOG1664">
    <property type="taxonomic scope" value="Eukaryota"/>
</dbReference>
<proteinExistence type="predicted"/>
<feature type="chain" id="PRO_5003404507" description="C-type lectin domain-containing protein" evidence="2">
    <location>
        <begin position="19"/>
        <end position="587"/>
    </location>
</feature>
<dbReference type="HOGENOM" id="CLU_032076_1_0_1"/>
<dbReference type="STRING" id="135651.G0MRM5"/>
<keyword evidence="2" id="KW-0732">Signal</keyword>
<evidence type="ECO:0000256" key="2">
    <source>
        <dbReference type="SAM" id="SignalP"/>
    </source>
</evidence>
<feature type="compositionally biased region" description="Polar residues" evidence="1">
    <location>
        <begin position="522"/>
        <end position="534"/>
    </location>
</feature>
<dbReference type="InParanoid" id="G0MRM5"/>
<dbReference type="PANTHER" id="PTHR47753">
    <property type="entry name" value="C-TYPE LECTIN-RELATED"/>
    <property type="match status" value="1"/>
</dbReference>
<evidence type="ECO:0000256" key="1">
    <source>
        <dbReference type="SAM" id="MobiDB-lite"/>
    </source>
</evidence>
<reference evidence="4" key="1">
    <citation type="submission" date="2011-07" db="EMBL/GenBank/DDBJ databases">
        <authorList>
            <consortium name="Caenorhabditis brenneri Sequencing and Analysis Consortium"/>
            <person name="Wilson R.K."/>
        </authorList>
    </citation>
    <scope>NUCLEOTIDE SEQUENCE [LARGE SCALE GENOMIC DNA]</scope>
    <source>
        <strain evidence="4">PB2801</strain>
    </source>
</reference>
<feature type="signal peptide" evidence="2">
    <location>
        <begin position="1"/>
        <end position="18"/>
    </location>
</feature>
<evidence type="ECO:0008006" key="5">
    <source>
        <dbReference type="Google" id="ProtNLM"/>
    </source>
</evidence>
<accession>G0MRM5</accession>
<evidence type="ECO:0000313" key="3">
    <source>
        <dbReference type="EMBL" id="EGT42636.1"/>
    </source>
</evidence>
<dbReference type="AlphaFoldDB" id="G0MRM5"/>
<gene>
    <name evidence="3" type="ORF">CAEBREN_14845</name>
</gene>
<dbReference type="Proteomes" id="UP000008068">
    <property type="component" value="Unassembled WGS sequence"/>
</dbReference>
<dbReference type="InterPro" id="IPR016187">
    <property type="entry name" value="CTDL_fold"/>
</dbReference>
<dbReference type="InterPro" id="IPR016186">
    <property type="entry name" value="C-type_lectin-like/link_sf"/>
</dbReference>
<organism evidence="4">
    <name type="scientific">Caenorhabditis brenneri</name>
    <name type="common">Nematode worm</name>
    <dbReference type="NCBI Taxonomy" id="135651"/>
    <lineage>
        <taxon>Eukaryota</taxon>
        <taxon>Metazoa</taxon>
        <taxon>Ecdysozoa</taxon>
        <taxon>Nematoda</taxon>
        <taxon>Chromadorea</taxon>
        <taxon>Rhabditida</taxon>
        <taxon>Rhabditina</taxon>
        <taxon>Rhabditomorpha</taxon>
        <taxon>Rhabditoidea</taxon>
        <taxon>Rhabditidae</taxon>
        <taxon>Peloderinae</taxon>
        <taxon>Caenorhabditis</taxon>
    </lineage>
</organism>
<name>G0MRM5_CAEBE</name>
<dbReference type="Gene3D" id="3.10.100.10">
    <property type="entry name" value="Mannose-Binding Protein A, subunit A"/>
    <property type="match status" value="1"/>
</dbReference>
<dbReference type="EMBL" id="GL379809">
    <property type="protein sequence ID" value="EGT42636.1"/>
    <property type="molecule type" value="Genomic_DNA"/>
</dbReference>